<dbReference type="GeneTree" id="ENSGT00940000163115"/>
<organism evidence="2 3">
    <name type="scientific">Callithrix jacchus</name>
    <name type="common">White-tufted-ear marmoset</name>
    <name type="synonym">Simia Jacchus</name>
    <dbReference type="NCBI Taxonomy" id="9483"/>
    <lineage>
        <taxon>Eukaryota</taxon>
        <taxon>Metazoa</taxon>
        <taxon>Chordata</taxon>
        <taxon>Craniata</taxon>
        <taxon>Vertebrata</taxon>
        <taxon>Euteleostomi</taxon>
        <taxon>Mammalia</taxon>
        <taxon>Eutheria</taxon>
        <taxon>Euarchontoglires</taxon>
        <taxon>Primates</taxon>
        <taxon>Haplorrhini</taxon>
        <taxon>Platyrrhini</taxon>
        <taxon>Cebidae</taxon>
        <taxon>Callitrichinae</taxon>
        <taxon>Callithrix</taxon>
        <taxon>Callithrix</taxon>
    </lineage>
</organism>
<reference evidence="2" key="3">
    <citation type="submission" date="2025-09" db="UniProtKB">
        <authorList>
            <consortium name="Ensembl"/>
        </authorList>
    </citation>
    <scope>IDENTIFICATION</scope>
</reference>
<dbReference type="Proteomes" id="UP000008225">
    <property type="component" value="Chromosome 5"/>
</dbReference>
<keyword evidence="1" id="KW-0812">Transmembrane</keyword>
<sequence>MVSLMKLWIPLLMTFFCTVLLSVLGGTRRRYYKKELLLEECWGKPNAEDCTKTCSKAFRCKYKHYKCCWIHCGNICWINDKTCEDH</sequence>
<keyword evidence="3" id="KW-1185">Reference proteome</keyword>
<dbReference type="OMA" id="ECWGQPN"/>
<feature type="transmembrane region" description="Helical" evidence="1">
    <location>
        <begin position="6"/>
        <end position="24"/>
    </location>
</feature>
<dbReference type="AlphaFoldDB" id="F7IDC8"/>
<gene>
    <name evidence="2" type="primary">WFDC11</name>
</gene>
<proteinExistence type="predicted"/>
<keyword evidence="1" id="KW-0472">Membrane</keyword>
<reference evidence="2" key="2">
    <citation type="submission" date="2025-08" db="UniProtKB">
        <authorList>
            <consortium name="Ensembl"/>
        </authorList>
    </citation>
    <scope>IDENTIFICATION</scope>
</reference>
<dbReference type="InParanoid" id="F7IDC8"/>
<evidence type="ECO:0000313" key="2">
    <source>
        <dbReference type="Ensembl" id="ENSCJAP00000047495.4"/>
    </source>
</evidence>
<keyword evidence="1" id="KW-1133">Transmembrane helix</keyword>
<evidence type="ECO:0000256" key="1">
    <source>
        <dbReference type="SAM" id="Phobius"/>
    </source>
</evidence>
<dbReference type="STRING" id="9483.ENSCJAP00000047495"/>
<protein>
    <submittedName>
        <fullName evidence="2">WAP four-disulfide core domain 11</fullName>
    </submittedName>
</protein>
<accession>F7IDC8</accession>
<dbReference type="eggNOG" id="ENOG502TE8U">
    <property type="taxonomic scope" value="Eukaryota"/>
</dbReference>
<dbReference type="Ensembl" id="ENSCJAT00000054189.4">
    <property type="protein sequence ID" value="ENSCJAP00000047495.4"/>
    <property type="gene ID" value="ENSCJAG00000017378.6"/>
</dbReference>
<evidence type="ECO:0000313" key="3">
    <source>
        <dbReference type="Proteomes" id="UP000008225"/>
    </source>
</evidence>
<reference evidence="2" key="1">
    <citation type="submission" date="2009-03" db="EMBL/GenBank/DDBJ databases">
        <authorList>
            <person name="Warren W."/>
            <person name="Ye L."/>
            <person name="Minx P."/>
            <person name="Worley K."/>
            <person name="Gibbs R."/>
            <person name="Wilson R.K."/>
        </authorList>
    </citation>
    <scope>NUCLEOTIDE SEQUENCE [LARGE SCALE GENOMIC DNA]</scope>
</reference>
<dbReference type="HOGENOM" id="CLU_191873_0_0_1"/>
<name>F7IDC8_CALJA</name>